<dbReference type="Proteomes" id="UP000013776">
    <property type="component" value="Unassembled WGS sequence"/>
</dbReference>
<feature type="compositionally biased region" description="Basic and acidic residues" evidence="7">
    <location>
        <begin position="374"/>
        <end position="385"/>
    </location>
</feature>
<feature type="compositionally biased region" description="Polar residues" evidence="7">
    <location>
        <begin position="386"/>
        <end position="395"/>
    </location>
</feature>
<feature type="transmembrane region" description="Helical" evidence="8">
    <location>
        <begin position="275"/>
        <end position="295"/>
    </location>
</feature>
<dbReference type="SUPFAM" id="SSF103473">
    <property type="entry name" value="MFS general substrate transporter"/>
    <property type="match status" value="1"/>
</dbReference>
<dbReference type="PROSITE" id="PS50850">
    <property type="entry name" value="MFS"/>
    <property type="match status" value="1"/>
</dbReference>
<feature type="transmembrane region" description="Helical" evidence="8">
    <location>
        <begin position="307"/>
        <end position="329"/>
    </location>
</feature>
<evidence type="ECO:0000313" key="10">
    <source>
        <dbReference type="EMBL" id="CCG82405.1"/>
    </source>
</evidence>
<gene>
    <name evidence="10" type="ORF">TAPDE_002401</name>
</gene>
<feature type="transmembrane region" description="Helical" evidence="8">
    <location>
        <begin position="95"/>
        <end position="116"/>
    </location>
</feature>
<evidence type="ECO:0000256" key="5">
    <source>
        <dbReference type="ARBA" id="ARBA00023136"/>
    </source>
</evidence>
<dbReference type="InterPro" id="IPR020846">
    <property type="entry name" value="MFS_dom"/>
</dbReference>
<evidence type="ECO:0000256" key="2">
    <source>
        <dbReference type="ARBA" id="ARBA00022448"/>
    </source>
</evidence>
<feature type="transmembrane region" description="Helical" evidence="8">
    <location>
        <begin position="128"/>
        <end position="150"/>
    </location>
</feature>
<keyword evidence="4 8" id="KW-1133">Transmembrane helix</keyword>
<comment type="similarity">
    <text evidence="6">Belongs to the major facilitator superfamily. Allantoate permease family.</text>
</comment>
<comment type="subcellular location">
    <subcellularLocation>
        <location evidence="1">Membrane</location>
        <topology evidence="1">Multi-pass membrane protein</topology>
    </subcellularLocation>
</comment>
<dbReference type="PANTHER" id="PTHR43791:SF22">
    <property type="entry name" value="TRANSPORTER, PUTATIVE (AFU_ORTHOLOGUE AFUA_6G11320)-RELATED"/>
    <property type="match status" value="1"/>
</dbReference>
<feature type="domain" description="Major facilitator superfamily (MFS) profile" evidence="9">
    <location>
        <begin position="1"/>
        <end position="420"/>
    </location>
</feature>
<keyword evidence="5 8" id="KW-0472">Membrane</keyword>
<dbReference type="STRING" id="1097556.R4X9K3"/>
<dbReference type="Pfam" id="PF07690">
    <property type="entry name" value="MFS_1"/>
    <property type="match status" value="1"/>
</dbReference>
<dbReference type="VEuPathDB" id="FungiDB:TAPDE_002401"/>
<dbReference type="GO" id="GO:0022857">
    <property type="term" value="F:transmembrane transporter activity"/>
    <property type="evidence" value="ECO:0007669"/>
    <property type="project" value="InterPro"/>
</dbReference>
<dbReference type="eggNOG" id="KOG2533">
    <property type="taxonomic scope" value="Eukaryota"/>
</dbReference>
<evidence type="ECO:0000313" key="11">
    <source>
        <dbReference type="Proteomes" id="UP000013776"/>
    </source>
</evidence>
<feature type="region of interest" description="Disordered" evidence="7">
    <location>
        <begin position="374"/>
        <end position="404"/>
    </location>
</feature>
<evidence type="ECO:0000256" key="1">
    <source>
        <dbReference type="ARBA" id="ARBA00004141"/>
    </source>
</evidence>
<dbReference type="FunFam" id="1.20.1250.20:FF:000013">
    <property type="entry name" value="MFS general substrate transporter"/>
    <property type="match status" value="1"/>
</dbReference>
<name>R4X9K3_TAPDE</name>
<organism evidence="10 11">
    <name type="scientific">Taphrina deformans (strain PYCC 5710 / ATCC 11124 / CBS 356.35 / IMI 108563 / JCM 9778 / NBRC 8474)</name>
    <name type="common">Peach leaf curl fungus</name>
    <name type="synonym">Lalaria deformans</name>
    <dbReference type="NCBI Taxonomy" id="1097556"/>
    <lineage>
        <taxon>Eukaryota</taxon>
        <taxon>Fungi</taxon>
        <taxon>Dikarya</taxon>
        <taxon>Ascomycota</taxon>
        <taxon>Taphrinomycotina</taxon>
        <taxon>Taphrinomycetes</taxon>
        <taxon>Taphrinales</taxon>
        <taxon>Taphrinaceae</taxon>
        <taxon>Taphrina</taxon>
    </lineage>
</organism>
<proteinExistence type="inferred from homology"/>
<dbReference type="GO" id="GO:0016020">
    <property type="term" value="C:membrane"/>
    <property type="evidence" value="ECO:0007669"/>
    <property type="project" value="UniProtKB-SubCell"/>
</dbReference>
<accession>R4X9K3</accession>
<dbReference type="EMBL" id="CAHR02000083">
    <property type="protein sequence ID" value="CCG82405.1"/>
    <property type="molecule type" value="Genomic_DNA"/>
</dbReference>
<dbReference type="InterPro" id="IPR036259">
    <property type="entry name" value="MFS_trans_sf"/>
</dbReference>
<keyword evidence="11" id="KW-1185">Reference proteome</keyword>
<feature type="transmembrane region" description="Helical" evidence="8">
    <location>
        <begin position="35"/>
        <end position="55"/>
    </location>
</feature>
<feature type="transmembrane region" description="Helical" evidence="8">
    <location>
        <begin position="249"/>
        <end position="269"/>
    </location>
</feature>
<keyword evidence="2" id="KW-0813">Transport</keyword>
<dbReference type="OrthoDB" id="2962993at2759"/>
<dbReference type="Gene3D" id="1.20.1250.20">
    <property type="entry name" value="MFS general substrate transporter like domains"/>
    <property type="match status" value="1"/>
</dbReference>
<feature type="transmembrane region" description="Helical" evidence="8">
    <location>
        <begin position="341"/>
        <end position="362"/>
    </location>
</feature>
<evidence type="ECO:0000256" key="7">
    <source>
        <dbReference type="SAM" id="MobiDB-lite"/>
    </source>
</evidence>
<evidence type="ECO:0000256" key="6">
    <source>
        <dbReference type="ARBA" id="ARBA00037968"/>
    </source>
</evidence>
<dbReference type="InterPro" id="IPR011701">
    <property type="entry name" value="MFS"/>
</dbReference>
<dbReference type="AlphaFoldDB" id="R4X9K3"/>
<comment type="caution">
    <text evidence="10">The sequence shown here is derived from an EMBL/GenBank/DDBJ whole genome shotgun (WGS) entry which is preliminary data.</text>
</comment>
<evidence type="ECO:0000256" key="3">
    <source>
        <dbReference type="ARBA" id="ARBA00022692"/>
    </source>
</evidence>
<feature type="transmembrane region" description="Helical" evidence="8">
    <location>
        <begin position="61"/>
        <end position="83"/>
    </location>
</feature>
<evidence type="ECO:0000256" key="4">
    <source>
        <dbReference type="ARBA" id="ARBA00022989"/>
    </source>
</evidence>
<evidence type="ECO:0000256" key="8">
    <source>
        <dbReference type="SAM" id="Phobius"/>
    </source>
</evidence>
<feature type="transmembrane region" description="Helical" evidence="8">
    <location>
        <begin position="221"/>
        <end position="242"/>
    </location>
</feature>
<protein>
    <submittedName>
        <fullName evidence="10">MFS transporter</fullName>
    </submittedName>
</protein>
<keyword evidence="3 8" id="KW-0812">Transmembrane</keyword>
<feature type="transmembrane region" description="Helical" evidence="8">
    <location>
        <begin position="192"/>
        <end position="209"/>
    </location>
</feature>
<evidence type="ECO:0000259" key="9">
    <source>
        <dbReference type="PROSITE" id="PS50850"/>
    </source>
</evidence>
<dbReference type="PANTHER" id="PTHR43791">
    <property type="entry name" value="PERMEASE-RELATED"/>
    <property type="match status" value="1"/>
</dbReference>
<reference evidence="10 11" key="1">
    <citation type="journal article" date="2013" name="MBio">
        <title>Genome sequencing of the plant pathogen Taphrina deformans, the causal agent of peach leaf curl.</title>
        <authorList>
            <person name="Cisse O.H."/>
            <person name="Almeida J.M.G.C.F."/>
            <person name="Fonseca A."/>
            <person name="Kumar A.A."/>
            <person name="Salojaervi J."/>
            <person name="Overmyer K."/>
            <person name="Hauser P.M."/>
            <person name="Pagni M."/>
        </authorList>
    </citation>
    <scope>NUCLEOTIDE SEQUENCE [LARGE SCALE GENOMIC DNA]</scope>
    <source>
        <strain evidence="11">PYCC 5710 / ATCC 11124 / CBS 356.35 / IMI 108563 / JCM 9778 / NBRC 8474</strain>
    </source>
</reference>
<sequence length="420" mass="46148">MSNESYLWTLTIYFFGYVLFEVPANIVLRRVPPRIWLPTLMALWGMVGVFMGLVHNLQGLLAARFFLGLAEAGLFPGAVFYMSMWYARHEQHYRISLFFSAAALAGAFGGVLAFAIGKMNGIGGKSGWSWIFIIESMFTIVVAIFALFLIHDYPDKATCLNEEERELCIARLKAVVMPPTTSRSPGTMCTELFRNLPLYTLSLFLPTIIKNLGYSAANAQLLTVPPYALAFITTVLAAHYSFVFRVRAAFIIAGCVFAGIGYIVLLSSLRHGAQYAGVMIAAGGIYPASAITLSWPANNVSGQTKRAVACATQISIGIFGGAVVGSQMYRPKQIPAYKLGHGMALGFLGLTVTAAATQWALLNRRNKAKAIARDEWQSRRTRQESDVSSPQTISENGGVERLREEEASIGDRSIYWIYQL</sequence>
<feature type="transmembrane region" description="Helical" evidence="8">
    <location>
        <begin position="6"/>
        <end position="28"/>
    </location>
</feature>